<dbReference type="PATRIC" id="fig|754436.4.peg.2910"/>
<keyword evidence="8 9" id="KW-0472">Membrane</keyword>
<evidence type="ECO:0000256" key="4">
    <source>
        <dbReference type="ARBA" id="ARBA00022449"/>
    </source>
</evidence>
<feature type="transmembrane region" description="Helical" evidence="9">
    <location>
        <begin position="198"/>
        <end position="217"/>
    </location>
</feature>
<dbReference type="GO" id="GO:1902600">
    <property type="term" value="P:proton transmembrane transport"/>
    <property type="evidence" value="ECO:0007669"/>
    <property type="project" value="InterPro"/>
</dbReference>
<keyword evidence="6 9" id="KW-1133">Transmembrane helix</keyword>
<dbReference type="Gene3D" id="3.40.50.720">
    <property type="entry name" value="NAD(P)-binding Rossmann-like Domain"/>
    <property type="match status" value="1"/>
</dbReference>
<evidence type="ECO:0000256" key="2">
    <source>
        <dbReference type="ARBA" id="ARBA00005551"/>
    </source>
</evidence>
<dbReference type="AlphaFoldDB" id="A0A0J1GJW1"/>
<evidence type="ECO:0000256" key="7">
    <source>
        <dbReference type="ARBA" id="ARBA00023065"/>
    </source>
</evidence>
<dbReference type="Gene3D" id="1.20.1530.20">
    <property type="match status" value="1"/>
</dbReference>
<feature type="transmembrane region" description="Helical" evidence="9">
    <location>
        <begin position="330"/>
        <end position="351"/>
    </location>
</feature>
<dbReference type="GO" id="GO:0006813">
    <property type="term" value="P:potassium ion transport"/>
    <property type="evidence" value="ECO:0007669"/>
    <property type="project" value="InterPro"/>
</dbReference>
<dbReference type="RefSeq" id="WP_047874982.1">
    <property type="nucleotide sequence ID" value="NZ_BMYC01000008.1"/>
</dbReference>
<dbReference type="Pfam" id="PF00999">
    <property type="entry name" value="Na_H_Exchanger"/>
    <property type="match status" value="1"/>
</dbReference>
<keyword evidence="4" id="KW-0050">Antiport</keyword>
<feature type="transmembrane region" description="Helical" evidence="9">
    <location>
        <begin position="109"/>
        <end position="128"/>
    </location>
</feature>
<dbReference type="InterPro" id="IPR003148">
    <property type="entry name" value="RCK_N"/>
</dbReference>
<dbReference type="SUPFAM" id="SSF51735">
    <property type="entry name" value="NAD(P)-binding Rossmann-fold domains"/>
    <property type="match status" value="1"/>
</dbReference>
<dbReference type="PROSITE" id="PS51201">
    <property type="entry name" value="RCK_N"/>
    <property type="match status" value="1"/>
</dbReference>
<comment type="subcellular location">
    <subcellularLocation>
        <location evidence="1">Membrane</location>
        <topology evidence="1">Multi-pass membrane protein</topology>
    </subcellularLocation>
</comment>
<dbReference type="PANTHER" id="PTHR42751">
    <property type="entry name" value="SODIUM/HYDROGEN EXCHANGER FAMILY/TRKA DOMAIN PROTEIN"/>
    <property type="match status" value="1"/>
</dbReference>
<feature type="domain" description="RCK N-terminal" evidence="10">
    <location>
        <begin position="385"/>
        <end position="503"/>
    </location>
</feature>
<gene>
    <name evidence="11" type="ORF">ABT58_13695</name>
</gene>
<evidence type="ECO:0000256" key="9">
    <source>
        <dbReference type="SAM" id="Phobius"/>
    </source>
</evidence>
<comment type="similarity">
    <text evidence="2">Belongs to the monovalent cation:proton antiporter 2 (CPA2) transporter (TC 2.A.37) family.</text>
</comment>
<evidence type="ECO:0000256" key="1">
    <source>
        <dbReference type="ARBA" id="ARBA00004141"/>
    </source>
</evidence>
<feature type="transmembrane region" description="Helical" evidence="9">
    <location>
        <begin position="271"/>
        <end position="291"/>
    </location>
</feature>
<dbReference type="GO" id="GO:0016020">
    <property type="term" value="C:membrane"/>
    <property type="evidence" value="ECO:0007669"/>
    <property type="project" value="UniProtKB-SubCell"/>
</dbReference>
<organism evidence="11 12">
    <name type="scientific">Photobacterium aphoticum</name>
    <dbReference type="NCBI Taxonomy" id="754436"/>
    <lineage>
        <taxon>Bacteria</taxon>
        <taxon>Pseudomonadati</taxon>
        <taxon>Pseudomonadota</taxon>
        <taxon>Gammaproteobacteria</taxon>
        <taxon>Vibrionales</taxon>
        <taxon>Vibrionaceae</taxon>
        <taxon>Photobacterium</taxon>
    </lineage>
</organism>
<dbReference type="Proteomes" id="UP000036426">
    <property type="component" value="Unassembled WGS sequence"/>
</dbReference>
<feature type="transmembrane region" description="Helical" evidence="9">
    <location>
        <begin position="140"/>
        <end position="161"/>
    </location>
</feature>
<keyword evidence="3" id="KW-0813">Transport</keyword>
<reference evidence="11 12" key="1">
    <citation type="submission" date="2015-05" db="EMBL/GenBank/DDBJ databases">
        <title>Photobacterium galathea sp. nov.</title>
        <authorList>
            <person name="Machado H."/>
            <person name="Gram L."/>
        </authorList>
    </citation>
    <scope>NUCLEOTIDE SEQUENCE [LARGE SCALE GENOMIC DNA]</scope>
    <source>
        <strain evidence="11 12">DSM 25995</strain>
    </source>
</reference>
<name>A0A0J1GJW1_9GAMM</name>
<dbReference type="GO" id="GO:0015297">
    <property type="term" value="F:antiporter activity"/>
    <property type="evidence" value="ECO:0007669"/>
    <property type="project" value="UniProtKB-KW"/>
</dbReference>
<dbReference type="OrthoDB" id="3418949at2"/>
<feature type="transmembrane region" description="Helical" evidence="9">
    <location>
        <begin position="74"/>
        <end position="97"/>
    </location>
</feature>
<evidence type="ECO:0000256" key="8">
    <source>
        <dbReference type="ARBA" id="ARBA00023136"/>
    </source>
</evidence>
<evidence type="ECO:0000313" key="12">
    <source>
        <dbReference type="Proteomes" id="UP000036426"/>
    </source>
</evidence>
<dbReference type="InterPro" id="IPR038770">
    <property type="entry name" value="Na+/solute_symporter_sf"/>
</dbReference>
<feature type="transmembrane region" description="Helical" evidence="9">
    <location>
        <begin position="42"/>
        <end position="62"/>
    </location>
</feature>
<feature type="transmembrane region" description="Helical" evidence="9">
    <location>
        <begin position="303"/>
        <end position="324"/>
    </location>
</feature>
<accession>A0A0J1GJW1</accession>
<proteinExistence type="inferred from homology"/>
<feature type="transmembrane region" description="Helical" evidence="9">
    <location>
        <begin position="167"/>
        <end position="186"/>
    </location>
</feature>
<comment type="caution">
    <text evidence="11">The sequence shown here is derived from an EMBL/GenBank/DDBJ whole genome shotgun (WGS) entry which is preliminary data.</text>
</comment>
<evidence type="ECO:0000256" key="6">
    <source>
        <dbReference type="ARBA" id="ARBA00022989"/>
    </source>
</evidence>
<dbReference type="EMBL" id="LDOV01000025">
    <property type="protein sequence ID" value="KLV00043.1"/>
    <property type="molecule type" value="Genomic_DNA"/>
</dbReference>
<dbReference type="InterPro" id="IPR036291">
    <property type="entry name" value="NAD(P)-bd_dom_sf"/>
</dbReference>
<evidence type="ECO:0000256" key="5">
    <source>
        <dbReference type="ARBA" id="ARBA00022692"/>
    </source>
</evidence>
<dbReference type="Pfam" id="PF02254">
    <property type="entry name" value="TrkA_N"/>
    <property type="match status" value="1"/>
</dbReference>
<protein>
    <submittedName>
        <fullName evidence="11">Potassium transporter Kef</fullName>
    </submittedName>
</protein>
<evidence type="ECO:0000259" key="10">
    <source>
        <dbReference type="PROSITE" id="PS51201"/>
    </source>
</evidence>
<dbReference type="PANTHER" id="PTHR42751:SF1">
    <property type="entry name" value="CATION_PROTON ANTIPORTER YBAL-RELATED"/>
    <property type="match status" value="1"/>
</dbReference>
<keyword evidence="7" id="KW-0406">Ion transport</keyword>
<dbReference type="InterPro" id="IPR006153">
    <property type="entry name" value="Cation/H_exchanger_TM"/>
</dbReference>
<keyword evidence="5 9" id="KW-0812">Transmembrane</keyword>
<evidence type="ECO:0000313" key="11">
    <source>
        <dbReference type="EMBL" id="KLV00043.1"/>
    </source>
</evidence>
<keyword evidence="12" id="KW-1185">Reference proteome</keyword>
<sequence length="540" mass="58769">MELVYIIAAFLAGFLALRCKLPPLVGFLVAGFALNTAGYQSTATLSTLADLGVTLLLFSIGLKLDIRTLLAKEIWGGATLHNVLTTGLFTLALLVLKQLGIGMMADLDISQLALMGFALSFSSTVFAIKALQEKGELNATYGTLAIGILVMQDIFAVIFLTVSTGKVPEITALALFALPLLRPSLFRILDRAGHGEMLVLYGIFLALVAGSGLFEAVGMKADLGALIVGMMLAGHPKTSEMSKSLFNLKELLLVCFFLNIGLSEKPTWDGLFMALILLVLLPLKGILYYVIFNLFRYRVRTSLLGTLTLFNYSEFGLIVGGLAYNMGMLPGSFLVAIAIAVSLSFLIAAPLNSLGHRLYKDAAKWLKEFEPDRLNPNDRLIDLGDKKVLILGMGRIGSGAYDELVSRYGEQVIGIETREESVALHREQGRCVIHGDATDPDFWARVISKHNTQLILLAMPHSQANSFALEQIRERHYKGQIAAIAKYEDDEDALYALGVDAAFNIYNEAGSGFARHVCDHLIPNIQPLHCQSAKIPATKI</sequence>
<evidence type="ECO:0000256" key="3">
    <source>
        <dbReference type="ARBA" id="ARBA00022448"/>
    </source>
</evidence>